<dbReference type="SUPFAM" id="SSF48452">
    <property type="entry name" value="TPR-like"/>
    <property type="match status" value="1"/>
</dbReference>
<dbReference type="PROSITE" id="PS51257">
    <property type="entry name" value="PROKAR_LIPOPROTEIN"/>
    <property type="match status" value="1"/>
</dbReference>
<evidence type="ECO:0000313" key="3">
    <source>
        <dbReference type="Proteomes" id="UP000233535"/>
    </source>
</evidence>
<keyword evidence="3" id="KW-1185">Reference proteome</keyword>
<organism evidence="2 3">
    <name type="scientific">Labilibaculum filiforme</name>
    <dbReference type="NCBI Taxonomy" id="1940526"/>
    <lineage>
        <taxon>Bacteria</taxon>
        <taxon>Pseudomonadati</taxon>
        <taxon>Bacteroidota</taxon>
        <taxon>Bacteroidia</taxon>
        <taxon>Marinilabiliales</taxon>
        <taxon>Marinifilaceae</taxon>
        <taxon>Labilibaculum</taxon>
    </lineage>
</organism>
<comment type="caution">
    <text evidence="2">The sequence shown here is derived from an EMBL/GenBank/DDBJ whole genome shotgun (WGS) entry which is preliminary data.</text>
</comment>
<dbReference type="InterPro" id="IPR041662">
    <property type="entry name" value="SusD-like_2"/>
</dbReference>
<dbReference type="Proteomes" id="UP000233535">
    <property type="component" value="Unassembled WGS sequence"/>
</dbReference>
<reference evidence="2 3" key="1">
    <citation type="journal article" date="2017" name="Front. Microbiol.">
        <title>Labilibaculum manganireducens gen. nov., sp. nov. and Labilibaculum filiforme sp. nov., Novel Bacteroidetes Isolated from Subsurface Sediments of the Baltic Sea.</title>
        <authorList>
            <person name="Vandieken V."/>
            <person name="Marshall I.P."/>
            <person name="Niemann H."/>
            <person name="Engelen B."/>
            <person name="Cypionka H."/>
        </authorList>
    </citation>
    <scope>NUCLEOTIDE SEQUENCE [LARGE SCALE GENOMIC DNA]</scope>
    <source>
        <strain evidence="2 3">59.16B</strain>
    </source>
</reference>
<evidence type="ECO:0008006" key="4">
    <source>
        <dbReference type="Google" id="ProtNLM"/>
    </source>
</evidence>
<feature type="chain" id="PRO_5014762157" description="SusD/RagB family nutrient-binding outer membrane lipoprotein" evidence="1">
    <location>
        <begin position="22"/>
        <end position="519"/>
    </location>
</feature>
<accession>A0A2N3I1K5</accession>
<keyword evidence="1" id="KW-0732">Signal</keyword>
<evidence type="ECO:0000313" key="2">
    <source>
        <dbReference type="EMBL" id="PKQ64206.1"/>
    </source>
</evidence>
<sequence>MKKYNLILFVLGLIVLSSSCSDDFGDMNTPSDSVTEVEPKFFFNAMQQQVVANYQRNVNLYPDLYSQYWANTVSGFGSPRYEYVDGWIGNQWNEHYTTNLRRALAIQDMYGEDPNYVDAIAIKDIWMCYMWSRMTDTYGDIPYFGAGTGEKTAYNTQAEIYDDLLKRLDISVNAITGGEEQYVYGDGYDLIYAGDVVKWQKFGNSLRLRLAMRLSNVDVARAQTEAAAAVNGPNGLMTSNDDVTKVPLWSEGWFDYLNQMAWNWNNIRMSKTFSNYLYNQSSVGEDPRASIWFAYQVDGEPKTKEEAGFDIYDGIENGYNLVPTDADENFATINLKGGYVDFVGDGDQAQMYVPVMFYSEVLFLQAEAAMRGWISGDANALYKQAVEASMEYVGVDATATSAYVDGLPNLSGTNESSLKQLITQKWLANFPNGVEAWADFRRTDYPDITLPKDGVSGSASVASGTWVKRVRYPNSAHLNNEANMPSSQNTTETDRMDIKVWWDTADTKTKANGLMNSNL</sequence>
<dbReference type="RefSeq" id="WP_101260344.1">
    <property type="nucleotide sequence ID" value="NZ_MVDD01000003.1"/>
</dbReference>
<name>A0A2N3I1K5_9BACT</name>
<evidence type="ECO:0000256" key="1">
    <source>
        <dbReference type="SAM" id="SignalP"/>
    </source>
</evidence>
<dbReference type="Gene3D" id="1.25.40.390">
    <property type="match status" value="1"/>
</dbReference>
<dbReference type="OrthoDB" id="1109828at2"/>
<dbReference type="AlphaFoldDB" id="A0A2N3I1K5"/>
<dbReference type="EMBL" id="MVDD01000003">
    <property type="protein sequence ID" value="PKQ64206.1"/>
    <property type="molecule type" value="Genomic_DNA"/>
</dbReference>
<protein>
    <recommendedName>
        <fullName evidence="4">SusD/RagB family nutrient-binding outer membrane lipoprotein</fullName>
    </recommendedName>
</protein>
<dbReference type="InterPro" id="IPR011990">
    <property type="entry name" value="TPR-like_helical_dom_sf"/>
</dbReference>
<proteinExistence type="predicted"/>
<feature type="signal peptide" evidence="1">
    <location>
        <begin position="1"/>
        <end position="21"/>
    </location>
</feature>
<dbReference type="Pfam" id="PF12771">
    <property type="entry name" value="SusD-like_2"/>
    <property type="match status" value="1"/>
</dbReference>
<gene>
    <name evidence="2" type="ORF">BZG02_05120</name>
</gene>